<protein>
    <submittedName>
        <fullName evidence="4">Vam7 protein</fullName>
    </submittedName>
</protein>
<dbReference type="Pfam" id="PF00787">
    <property type="entry name" value="PX"/>
    <property type="match status" value="1"/>
</dbReference>
<dbReference type="SMART" id="SM00312">
    <property type="entry name" value="PX"/>
    <property type="match status" value="1"/>
</dbReference>
<dbReference type="PROSITE" id="PS50192">
    <property type="entry name" value="T_SNARE"/>
    <property type="match status" value="1"/>
</dbReference>
<feature type="region of interest" description="Disordered" evidence="1">
    <location>
        <begin position="258"/>
        <end position="286"/>
    </location>
</feature>
<evidence type="ECO:0000256" key="1">
    <source>
        <dbReference type="SAM" id="MobiDB-lite"/>
    </source>
</evidence>
<dbReference type="InterPro" id="IPR000727">
    <property type="entry name" value="T_SNARE_dom"/>
</dbReference>
<organism evidence="4 5">
    <name type="scientific">Pichia kluyveri</name>
    <name type="common">Yeast</name>
    <dbReference type="NCBI Taxonomy" id="36015"/>
    <lineage>
        <taxon>Eukaryota</taxon>
        <taxon>Fungi</taxon>
        <taxon>Dikarya</taxon>
        <taxon>Ascomycota</taxon>
        <taxon>Saccharomycotina</taxon>
        <taxon>Pichiomycetes</taxon>
        <taxon>Pichiales</taxon>
        <taxon>Pichiaceae</taxon>
        <taxon>Pichia</taxon>
    </lineage>
</organism>
<proteinExistence type="predicted"/>
<dbReference type="Gene3D" id="3.30.1520.10">
    <property type="entry name" value="Phox-like domain"/>
    <property type="match status" value="1"/>
</dbReference>
<sequence>MDTGSSTNKRISVDITNTTNINNYTLYDLVIQIFINQLNNYEYLVSKRFSDFVTLKRRLIDTGYSESEIPILPSRYTSFFKSASAQVEERKLGLIRFTSELLNNKKLRNDSNVLLFYNIPRSVFMQMDMIDDGTQNNSNTKKGFNDNNIDYTDNSITEIMSAQQWMDVFRFSKTLLQDARTKTFNSGNIISARKSLKIGETKIQILKDYLSNCKDLGYGEILKRKEMVMSLNKEYQDLTKMMTDMSFKESVTKPTSQEGAASLFSSNVSTGTSSRRTFGKPKETEETKRYDNKDLFQLQKEKMESQDQNLEALREIIVRQRQIGVAVNDELSIQNEILNGLNQHVDESTTKLNLAKSKVKRFL</sequence>
<feature type="domain" description="T-SNARE coiled-coil homology" evidence="2">
    <location>
        <begin position="300"/>
        <end position="362"/>
    </location>
</feature>
<dbReference type="SUPFAM" id="SSF64268">
    <property type="entry name" value="PX domain"/>
    <property type="match status" value="1"/>
</dbReference>
<accession>A0AAV5R7M7</accession>
<evidence type="ECO:0000313" key="5">
    <source>
        <dbReference type="Proteomes" id="UP001378960"/>
    </source>
</evidence>
<gene>
    <name evidence="4" type="ORF">DAPK24_035470</name>
</gene>
<evidence type="ECO:0000259" key="2">
    <source>
        <dbReference type="PROSITE" id="PS50192"/>
    </source>
</evidence>
<evidence type="ECO:0000259" key="3">
    <source>
        <dbReference type="PROSITE" id="PS50195"/>
    </source>
</evidence>
<dbReference type="GO" id="GO:0035091">
    <property type="term" value="F:phosphatidylinositol binding"/>
    <property type="evidence" value="ECO:0007669"/>
    <property type="project" value="InterPro"/>
</dbReference>
<dbReference type="InterPro" id="IPR001683">
    <property type="entry name" value="PX_dom"/>
</dbReference>
<dbReference type="PROSITE" id="PS50195">
    <property type="entry name" value="PX"/>
    <property type="match status" value="1"/>
</dbReference>
<dbReference type="Proteomes" id="UP001378960">
    <property type="component" value="Unassembled WGS sequence"/>
</dbReference>
<dbReference type="SUPFAM" id="SSF58038">
    <property type="entry name" value="SNARE fusion complex"/>
    <property type="match status" value="1"/>
</dbReference>
<reference evidence="4 5" key="1">
    <citation type="journal article" date="2023" name="Elife">
        <title>Identification of key yeast species and microbe-microbe interactions impacting larval growth of Drosophila in the wild.</title>
        <authorList>
            <person name="Mure A."/>
            <person name="Sugiura Y."/>
            <person name="Maeda R."/>
            <person name="Honda K."/>
            <person name="Sakurai N."/>
            <person name="Takahashi Y."/>
            <person name="Watada M."/>
            <person name="Katoh T."/>
            <person name="Gotoh A."/>
            <person name="Gotoh Y."/>
            <person name="Taniguchi I."/>
            <person name="Nakamura K."/>
            <person name="Hayashi T."/>
            <person name="Katayama T."/>
            <person name="Uemura T."/>
            <person name="Hattori Y."/>
        </authorList>
    </citation>
    <scope>NUCLEOTIDE SEQUENCE [LARGE SCALE GENOMIC DNA]</scope>
    <source>
        <strain evidence="4 5">PK-24</strain>
    </source>
</reference>
<feature type="domain" description="PX" evidence="3">
    <location>
        <begin position="5"/>
        <end position="124"/>
    </location>
</feature>
<feature type="compositionally biased region" description="Polar residues" evidence="1">
    <location>
        <begin position="258"/>
        <end position="276"/>
    </location>
</feature>
<dbReference type="AlphaFoldDB" id="A0AAV5R7M7"/>
<dbReference type="EMBL" id="BTGB01000005">
    <property type="protein sequence ID" value="GMM46972.1"/>
    <property type="molecule type" value="Genomic_DNA"/>
</dbReference>
<name>A0AAV5R7M7_PICKL</name>
<evidence type="ECO:0000313" key="4">
    <source>
        <dbReference type="EMBL" id="GMM46972.1"/>
    </source>
</evidence>
<comment type="caution">
    <text evidence="4">The sequence shown here is derived from an EMBL/GenBank/DDBJ whole genome shotgun (WGS) entry which is preliminary data.</text>
</comment>
<dbReference type="InterPro" id="IPR036871">
    <property type="entry name" value="PX_dom_sf"/>
</dbReference>
<dbReference type="Gene3D" id="1.20.5.110">
    <property type="match status" value="1"/>
</dbReference>
<dbReference type="CDD" id="cd15858">
    <property type="entry name" value="SNARE_VAM7"/>
    <property type="match status" value="1"/>
</dbReference>
<dbReference type="SMART" id="SM00397">
    <property type="entry name" value="t_SNARE"/>
    <property type="match status" value="1"/>
</dbReference>
<keyword evidence="5" id="KW-1185">Reference proteome</keyword>